<dbReference type="Proteomes" id="UP000198748">
    <property type="component" value="Unassembled WGS sequence"/>
</dbReference>
<keyword evidence="2" id="KW-0732">Signal</keyword>
<feature type="signal peptide" evidence="2">
    <location>
        <begin position="1"/>
        <end position="21"/>
    </location>
</feature>
<feature type="coiled-coil region" evidence="1">
    <location>
        <begin position="183"/>
        <end position="229"/>
    </location>
</feature>
<proteinExistence type="predicted"/>
<evidence type="ECO:0000256" key="2">
    <source>
        <dbReference type="SAM" id="SignalP"/>
    </source>
</evidence>
<sequence>MKTRALRLLSLLMFLTFFLYDCKDKEADSLQPADTELSNQLDKLEMAPTTLEETPDIKLVPGKVETSAKTEELNKSLSTVTAGNIPASVATAAEEISTSFTEAEIKALNQVTPAQATKTVLNSDQVRAILSKATADAKLQGYLSLLTAAKVDGLPDGGRTGAVTEGTASQNAAVEAGNVDDCIARANEKFDRTKERLDDAKARELDKINDAYNKDLERIQRNLEKCTGENSAEHFEALRQVGIKIANDALAALEKAKPFLKPGQYEYLKALINVQLLDYLAKVNQLEAAKIGTCTEIAAIAKARAEEVKNSNTARVEASYNEALAKAIELRNKMIENCHNQGGGK</sequence>
<evidence type="ECO:0000256" key="1">
    <source>
        <dbReference type="SAM" id="Coils"/>
    </source>
</evidence>
<dbReference type="EMBL" id="FNAN01000026">
    <property type="protein sequence ID" value="SDG95159.1"/>
    <property type="molecule type" value="Genomic_DNA"/>
</dbReference>
<feature type="chain" id="PRO_5011580376" evidence="2">
    <location>
        <begin position="22"/>
        <end position="345"/>
    </location>
</feature>
<dbReference type="RefSeq" id="WP_090157108.1">
    <property type="nucleotide sequence ID" value="NZ_FNAN01000026.1"/>
</dbReference>
<reference evidence="4" key="1">
    <citation type="submission" date="2016-10" db="EMBL/GenBank/DDBJ databases">
        <authorList>
            <person name="Varghese N."/>
            <person name="Submissions S."/>
        </authorList>
    </citation>
    <scope>NUCLEOTIDE SEQUENCE [LARGE SCALE GENOMIC DNA]</scope>
    <source>
        <strain evidence="4">DSM 25329</strain>
    </source>
</reference>
<keyword evidence="1" id="KW-0175">Coiled coil</keyword>
<gene>
    <name evidence="3" type="ORF">SAMN04487996_12610</name>
</gene>
<dbReference type="AlphaFoldDB" id="A0A1G7YG02"/>
<organism evidence="3 4">
    <name type="scientific">Dyadobacter soli</name>
    <dbReference type="NCBI Taxonomy" id="659014"/>
    <lineage>
        <taxon>Bacteria</taxon>
        <taxon>Pseudomonadati</taxon>
        <taxon>Bacteroidota</taxon>
        <taxon>Cytophagia</taxon>
        <taxon>Cytophagales</taxon>
        <taxon>Spirosomataceae</taxon>
        <taxon>Dyadobacter</taxon>
    </lineage>
</organism>
<protein>
    <submittedName>
        <fullName evidence="3">Uncharacterized protein</fullName>
    </submittedName>
</protein>
<keyword evidence="4" id="KW-1185">Reference proteome</keyword>
<evidence type="ECO:0000313" key="3">
    <source>
        <dbReference type="EMBL" id="SDG95159.1"/>
    </source>
</evidence>
<dbReference type="OrthoDB" id="934295at2"/>
<accession>A0A1G7YG02</accession>
<name>A0A1G7YG02_9BACT</name>
<evidence type="ECO:0000313" key="4">
    <source>
        <dbReference type="Proteomes" id="UP000198748"/>
    </source>
</evidence>